<name>A0A0L0CA73_LUCCU</name>
<reference evidence="1 2" key="1">
    <citation type="journal article" date="2015" name="Nat. Commun.">
        <title>Lucilia cuprina genome unlocks parasitic fly biology to underpin future interventions.</title>
        <authorList>
            <person name="Anstead C.A."/>
            <person name="Korhonen P.K."/>
            <person name="Young N.D."/>
            <person name="Hall R.S."/>
            <person name="Jex A.R."/>
            <person name="Murali S.C."/>
            <person name="Hughes D.S."/>
            <person name="Lee S.F."/>
            <person name="Perry T."/>
            <person name="Stroehlein A.J."/>
            <person name="Ansell B.R."/>
            <person name="Breugelmans B."/>
            <person name="Hofmann A."/>
            <person name="Qu J."/>
            <person name="Dugan S."/>
            <person name="Lee S.L."/>
            <person name="Chao H."/>
            <person name="Dinh H."/>
            <person name="Han Y."/>
            <person name="Doddapaneni H.V."/>
            <person name="Worley K.C."/>
            <person name="Muzny D.M."/>
            <person name="Ioannidis P."/>
            <person name="Waterhouse R.M."/>
            <person name="Zdobnov E.M."/>
            <person name="James P.J."/>
            <person name="Bagnall N.H."/>
            <person name="Kotze A.C."/>
            <person name="Gibbs R.A."/>
            <person name="Richards S."/>
            <person name="Batterham P."/>
            <person name="Gasser R.B."/>
        </authorList>
    </citation>
    <scope>NUCLEOTIDE SEQUENCE [LARGE SCALE GENOMIC DNA]</scope>
    <source>
        <strain evidence="1 2">LS</strain>
        <tissue evidence="1">Full body</tissue>
    </source>
</reference>
<dbReference type="EMBL" id="JRES01000691">
    <property type="protein sequence ID" value="KNC29115.1"/>
    <property type="molecule type" value="Genomic_DNA"/>
</dbReference>
<accession>A0A0L0CA73</accession>
<gene>
    <name evidence="1" type="ORF">FF38_14504</name>
</gene>
<protein>
    <submittedName>
        <fullName evidence="1">Uncharacterized protein</fullName>
    </submittedName>
</protein>
<evidence type="ECO:0000313" key="2">
    <source>
        <dbReference type="Proteomes" id="UP000037069"/>
    </source>
</evidence>
<dbReference type="Proteomes" id="UP000037069">
    <property type="component" value="Unassembled WGS sequence"/>
</dbReference>
<comment type="caution">
    <text evidence="1">The sequence shown here is derived from an EMBL/GenBank/DDBJ whole genome shotgun (WGS) entry which is preliminary data.</text>
</comment>
<keyword evidence="2" id="KW-1185">Reference proteome</keyword>
<sequence length="61" mass="6882">MLLAYADDIDIIGRNTRADHGSKGQRGQNKIPKFEVVKDFIYLEAAINSDYDVSLEIKPNN</sequence>
<organism evidence="1 2">
    <name type="scientific">Lucilia cuprina</name>
    <name type="common">Green bottle fly</name>
    <name type="synonym">Australian sheep blowfly</name>
    <dbReference type="NCBI Taxonomy" id="7375"/>
    <lineage>
        <taxon>Eukaryota</taxon>
        <taxon>Metazoa</taxon>
        <taxon>Ecdysozoa</taxon>
        <taxon>Arthropoda</taxon>
        <taxon>Hexapoda</taxon>
        <taxon>Insecta</taxon>
        <taxon>Pterygota</taxon>
        <taxon>Neoptera</taxon>
        <taxon>Endopterygota</taxon>
        <taxon>Diptera</taxon>
        <taxon>Brachycera</taxon>
        <taxon>Muscomorpha</taxon>
        <taxon>Oestroidea</taxon>
        <taxon>Calliphoridae</taxon>
        <taxon>Luciliinae</taxon>
        <taxon>Lucilia</taxon>
    </lineage>
</organism>
<proteinExistence type="predicted"/>
<dbReference type="AlphaFoldDB" id="A0A0L0CA73"/>
<evidence type="ECO:0000313" key="1">
    <source>
        <dbReference type="EMBL" id="KNC29115.1"/>
    </source>
</evidence>